<reference evidence="2" key="1">
    <citation type="journal article" date="2014" name="Science">
        <title>Ancient hybridizations among the ancestral genomes of bread wheat.</title>
        <authorList>
            <consortium name="International Wheat Genome Sequencing Consortium,"/>
            <person name="Marcussen T."/>
            <person name="Sandve S.R."/>
            <person name="Heier L."/>
            <person name="Spannagl M."/>
            <person name="Pfeifer M."/>
            <person name="Jakobsen K.S."/>
            <person name="Wulff B.B."/>
            <person name="Steuernagel B."/>
            <person name="Mayer K.F."/>
            <person name="Olsen O.A."/>
        </authorList>
    </citation>
    <scope>NUCLEOTIDE SEQUENCE [LARGE SCALE GENOMIC DNA]</scope>
    <source>
        <strain evidence="2">cv. AL8/78</strain>
    </source>
</reference>
<name>A0A453KB64_AEGTS</name>
<reference evidence="1" key="5">
    <citation type="journal article" date="2021" name="G3 (Bethesda)">
        <title>Aegilops tauschii genome assembly Aet v5.0 features greater sequence contiguity and improved annotation.</title>
        <authorList>
            <person name="Wang L."/>
            <person name="Zhu T."/>
            <person name="Rodriguez J.C."/>
            <person name="Deal K.R."/>
            <person name="Dubcovsky J."/>
            <person name="McGuire P.E."/>
            <person name="Lux T."/>
            <person name="Spannagl M."/>
            <person name="Mayer K.F.X."/>
            <person name="Baldrich P."/>
            <person name="Meyers B.C."/>
            <person name="Huo N."/>
            <person name="Gu Y.Q."/>
            <person name="Zhou H."/>
            <person name="Devos K.M."/>
            <person name="Bennetzen J.L."/>
            <person name="Unver T."/>
            <person name="Budak H."/>
            <person name="Gulick P.J."/>
            <person name="Galiba G."/>
            <person name="Kalapos B."/>
            <person name="Nelson D.R."/>
            <person name="Li P."/>
            <person name="You F.M."/>
            <person name="Luo M.C."/>
            <person name="Dvorak J."/>
        </authorList>
    </citation>
    <scope>NUCLEOTIDE SEQUENCE [LARGE SCALE GENOMIC DNA]</scope>
    <source>
        <strain evidence="1">cv. AL8/78</strain>
    </source>
</reference>
<evidence type="ECO:0000313" key="2">
    <source>
        <dbReference type="Proteomes" id="UP000015105"/>
    </source>
</evidence>
<dbReference type="AlphaFoldDB" id="A0A453KB64"/>
<accession>A0A453KB64</accession>
<protein>
    <submittedName>
        <fullName evidence="1">Uncharacterized protein</fullName>
    </submittedName>
</protein>
<organism evidence="1 2">
    <name type="scientific">Aegilops tauschii subsp. strangulata</name>
    <name type="common">Goatgrass</name>
    <dbReference type="NCBI Taxonomy" id="200361"/>
    <lineage>
        <taxon>Eukaryota</taxon>
        <taxon>Viridiplantae</taxon>
        <taxon>Streptophyta</taxon>
        <taxon>Embryophyta</taxon>
        <taxon>Tracheophyta</taxon>
        <taxon>Spermatophyta</taxon>
        <taxon>Magnoliopsida</taxon>
        <taxon>Liliopsida</taxon>
        <taxon>Poales</taxon>
        <taxon>Poaceae</taxon>
        <taxon>BOP clade</taxon>
        <taxon>Pooideae</taxon>
        <taxon>Triticodae</taxon>
        <taxon>Triticeae</taxon>
        <taxon>Triticinae</taxon>
        <taxon>Aegilops</taxon>
    </lineage>
</organism>
<proteinExistence type="predicted"/>
<reference evidence="1" key="4">
    <citation type="submission" date="2019-03" db="UniProtKB">
        <authorList>
            <consortium name="EnsemblPlants"/>
        </authorList>
    </citation>
    <scope>IDENTIFICATION</scope>
</reference>
<reference evidence="2" key="2">
    <citation type="journal article" date="2017" name="Nat. Plants">
        <title>The Aegilops tauschii genome reveals multiple impacts of transposons.</title>
        <authorList>
            <person name="Zhao G."/>
            <person name="Zou C."/>
            <person name="Li K."/>
            <person name="Wang K."/>
            <person name="Li T."/>
            <person name="Gao L."/>
            <person name="Zhang X."/>
            <person name="Wang H."/>
            <person name="Yang Z."/>
            <person name="Liu X."/>
            <person name="Jiang W."/>
            <person name="Mao L."/>
            <person name="Kong X."/>
            <person name="Jiao Y."/>
            <person name="Jia J."/>
        </authorList>
    </citation>
    <scope>NUCLEOTIDE SEQUENCE [LARGE SCALE GENOMIC DNA]</scope>
    <source>
        <strain evidence="2">cv. AL8/78</strain>
    </source>
</reference>
<sequence length="34" mass="3835">MVSVCLLLNQESSSFRDIPVVIMSSENIPSRINR</sequence>
<evidence type="ECO:0000313" key="1">
    <source>
        <dbReference type="EnsemblPlants" id="AET5Gv20355700.10"/>
    </source>
</evidence>
<reference evidence="1" key="3">
    <citation type="journal article" date="2017" name="Nature">
        <title>Genome sequence of the progenitor of the wheat D genome Aegilops tauschii.</title>
        <authorList>
            <person name="Luo M.C."/>
            <person name="Gu Y.Q."/>
            <person name="Puiu D."/>
            <person name="Wang H."/>
            <person name="Twardziok S.O."/>
            <person name="Deal K.R."/>
            <person name="Huo N."/>
            <person name="Zhu T."/>
            <person name="Wang L."/>
            <person name="Wang Y."/>
            <person name="McGuire P.E."/>
            <person name="Liu S."/>
            <person name="Long H."/>
            <person name="Ramasamy R.K."/>
            <person name="Rodriguez J.C."/>
            <person name="Van S.L."/>
            <person name="Yuan L."/>
            <person name="Wang Z."/>
            <person name="Xia Z."/>
            <person name="Xiao L."/>
            <person name="Anderson O.D."/>
            <person name="Ouyang S."/>
            <person name="Liang Y."/>
            <person name="Zimin A.V."/>
            <person name="Pertea G."/>
            <person name="Qi P."/>
            <person name="Bennetzen J.L."/>
            <person name="Dai X."/>
            <person name="Dawson M.W."/>
            <person name="Muller H.G."/>
            <person name="Kugler K."/>
            <person name="Rivarola-Duarte L."/>
            <person name="Spannagl M."/>
            <person name="Mayer K.F.X."/>
            <person name="Lu F.H."/>
            <person name="Bevan M.W."/>
            <person name="Leroy P."/>
            <person name="Li P."/>
            <person name="You F.M."/>
            <person name="Sun Q."/>
            <person name="Liu Z."/>
            <person name="Lyons E."/>
            <person name="Wicker T."/>
            <person name="Salzberg S.L."/>
            <person name="Devos K.M."/>
            <person name="Dvorak J."/>
        </authorList>
    </citation>
    <scope>NUCLEOTIDE SEQUENCE [LARGE SCALE GENOMIC DNA]</scope>
    <source>
        <strain evidence="1">cv. AL8/78</strain>
    </source>
</reference>
<keyword evidence="2" id="KW-1185">Reference proteome</keyword>
<dbReference type="Proteomes" id="UP000015105">
    <property type="component" value="Chromosome 5D"/>
</dbReference>
<dbReference type="Gramene" id="AET5Gv20355700.10">
    <property type="protein sequence ID" value="AET5Gv20355700.10"/>
    <property type="gene ID" value="AET5Gv20355700"/>
</dbReference>
<dbReference type="EnsemblPlants" id="AET5Gv20355700.10">
    <property type="protein sequence ID" value="AET5Gv20355700.10"/>
    <property type="gene ID" value="AET5Gv20355700"/>
</dbReference>